<feature type="region of interest" description="Disordered" evidence="1">
    <location>
        <begin position="698"/>
        <end position="726"/>
    </location>
</feature>
<dbReference type="GO" id="GO:0005777">
    <property type="term" value="C:peroxisome"/>
    <property type="evidence" value="ECO:0007669"/>
    <property type="project" value="TreeGrafter"/>
</dbReference>
<protein>
    <submittedName>
        <fullName evidence="3">Coiled-coil domain-containing protein 33-like</fullName>
    </submittedName>
</protein>
<dbReference type="InterPro" id="IPR035892">
    <property type="entry name" value="C2_domain_sf"/>
</dbReference>
<evidence type="ECO:0000313" key="3">
    <source>
        <dbReference type="EMBL" id="GFO32173.1"/>
    </source>
</evidence>
<name>A0AAV4CLT4_9GAST</name>
<dbReference type="SMART" id="SM00239">
    <property type="entry name" value="C2"/>
    <property type="match status" value="1"/>
</dbReference>
<evidence type="ECO:0000313" key="4">
    <source>
        <dbReference type="Proteomes" id="UP000735302"/>
    </source>
</evidence>
<dbReference type="InterPro" id="IPR000008">
    <property type="entry name" value="C2_dom"/>
</dbReference>
<dbReference type="PANTHER" id="PTHR21623:SF2">
    <property type="entry name" value="COILED-COIL DOMAIN-CONTAINING PROTEIN 33"/>
    <property type="match status" value="1"/>
</dbReference>
<feature type="domain" description="C2" evidence="2">
    <location>
        <begin position="322"/>
        <end position="449"/>
    </location>
</feature>
<keyword evidence="4" id="KW-1185">Reference proteome</keyword>
<dbReference type="InterPro" id="IPR039889">
    <property type="entry name" value="CCD33"/>
</dbReference>
<gene>
    <name evidence="3" type="ORF">PoB_005867800</name>
</gene>
<comment type="caution">
    <text evidence="3">The sequence shown here is derived from an EMBL/GenBank/DDBJ whole genome shotgun (WGS) entry which is preliminary data.</text>
</comment>
<dbReference type="Pfam" id="PF00168">
    <property type="entry name" value="C2"/>
    <property type="match status" value="1"/>
</dbReference>
<feature type="region of interest" description="Disordered" evidence="1">
    <location>
        <begin position="216"/>
        <end position="246"/>
    </location>
</feature>
<dbReference type="EMBL" id="BLXT01006566">
    <property type="protein sequence ID" value="GFO32173.1"/>
    <property type="molecule type" value="Genomic_DNA"/>
</dbReference>
<dbReference type="Gene3D" id="2.60.40.150">
    <property type="entry name" value="C2 domain"/>
    <property type="match status" value="1"/>
</dbReference>
<evidence type="ECO:0000256" key="1">
    <source>
        <dbReference type="SAM" id="MobiDB-lite"/>
    </source>
</evidence>
<dbReference type="PROSITE" id="PS50004">
    <property type="entry name" value="C2"/>
    <property type="match status" value="1"/>
</dbReference>
<evidence type="ECO:0000259" key="2">
    <source>
        <dbReference type="PROSITE" id="PS50004"/>
    </source>
</evidence>
<sequence length="755" mass="85028">MASPRIPYPELKSSRLDYPEATTPNPYLSTLAERVDKMVLEFDVEVLDAVFNKPGRYFIKMTIQSLATKDYSQILLRKWPAETYYKDHEAITSVVTQRGKENEPELCAFEDKKFTFRLPEGFCKHDRNHDVYLLVEAFSLPQDMSSTGKKCGEGKVAIYPRTNAPRTNYIAAPGEDMYRHTQVVSLLRTSSKTDKAEMHCGRMRCQFVLREYDGNDERKKRQKEEELRRLEEQRRKEEEAERKRNAVKDKELAFPFQARPKVARTPIPGNLAQPSPPPQQARIPTPTTEWADNMSVNLPTTPTPTPFIDNQKSVDSPLPVYDKSTYTANAAWRHTARPDHQQVDVIIHGASNLPLAAGGKVPQPFATIKTHLDAQMGFKARSRTHAVVKPTNAPSWEEMLTMDLIEDEAKREALTMAVCDAITRDELVNFSIPVTLLQPFHQYHVELMLPATGKMSGTKLYASITRKLSSLPKDSSSPNYLGLEVFLRAIKLPLQNPVGPIIAVARIVPDYYNYKSDNLLSQPRAAGVSMSRVGFPDPHPLTFSVTGRSSHGYPQLSLPGRPEQQPQWNHPYLFCDEKDKATMFIPSAALVIEYYVANSAMTDDFWKIQSPVGFSSLLLDQKVYKQLNQEKAKMGLRVENVPIMGSDLRSSDGSPSHIGMVLKLITTDQPESMVAMSNLDNLPLMEMTNGHIEKAATPRTPDVLQIKTPTPPPIPPEQGEEGKDEGLAPGMYLQRIEKERAVRLRDERMVLTVGG</sequence>
<dbReference type="Proteomes" id="UP000735302">
    <property type="component" value="Unassembled WGS sequence"/>
</dbReference>
<proteinExistence type="predicted"/>
<dbReference type="PANTHER" id="PTHR21623">
    <property type="entry name" value="SPERIOLIN-BINDING FACTOR"/>
    <property type="match status" value="1"/>
</dbReference>
<accession>A0AAV4CLT4</accession>
<dbReference type="SUPFAM" id="SSF49562">
    <property type="entry name" value="C2 domain (Calcium/lipid-binding domain, CaLB)"/>
    <property type="match status" value="1"/>
</dbReference>
<dbReference type="AlphaFoldDB" id="A0AAV4CLT4"/>
<organism evidence="3 4">
    <name type="scientific">Plakobranchus ocellatus</name>
    <dbReference type="NCBI Taxonomy" id="259542"/>
    <lineage>
        <taxon>Eukaryota</taxon>
        <taxon>Metazoa</taxon>
        <taxon>Spiralia</taxon>
        <taxon>Lophotrochozoa</taxon>
        <taxon>Mollusca</taxon>
        <taxon>Gastropoda</taxon>
        <taxon>Heterobranchia</taxon>
        <taxon>Euthyneura</taxon>
        <taxon>Panpulmonata</taxon>
        <taxon>Sacoglossa</taxon>
        <taxon>Placobranchoidea</taxon>
        <taxon>Plakobranchidae</taxon>
        <taxon>Plakobranchus</taxon>
    </lineage>
</organism>
<reference evidence="3 4" key="1">
    <citation type="journal article" date="2021" name="Elife">
        <title>Chloroplast acquisition without the gene transfer in kleptoplastic sea slugs, Plakobranchus ocellatus.</title>
        <authorList>
            <person name="Maeda T."/>
            <person name="Takahashi S."/>
            <person name="Yoshida T."/>
            <person name="Shimamura S."/>
            <person name="Takaki Y."/>
            <person name="Nagai Y."/>
            <person name="Toyoda A."/>
            <person name="Suzuki Y."/>
            <person name="Arimoto A."/>
            <person name="Ishii H."/>
            <person name="Satoh N."/>
            <person name="Nishiyama T."/>
            <person name="Hasebe M."/>
            <person name="Maruyama T."/>
            <person name="Minagawa J."/>
            <person name="Obokata J."/>
            <person name="Shigenobu S."/>
        </authorList>
    </citation>
    <scope>NUCLEOTIDE SEQUENCE [LARGE SCALE GENOMIC DNA]</scope>
</reference>